<proteinExistence type="predicted"/>
<name>A0A2S7F448_9XANT</name>
<organism evidence="2 3">
    <name type="scientific">Xanthomonas populi</name>
    <dbReference type="NCBI Taxonomy" id="53414"/>
    <lineage>
        <taxon>Bacteria</taxon>
        <taxon>Pseudomonadati</taxon>
        <taxon>Pseudomonadota</taxon>
        <taxon>Gammaproteobacteria</taxon>
        <taxon>Lysobacterales</taxon>
        <taxon>Lysobacteraceae</taxon>
        <taxon>Xanthomonas</taxon>
    </lineage>
</organism>
<comment type="caution">
    <text evidence="2">The sequence shown here is derived from an EMBL/GenBank/DDBJ whole genome shotgun (WGS) entry which is preliminary data.</text>
</comment>
<gene>
    <name evidence="2" type="ORF">XpopCFBP1817_01545</name>
</gene>
<dbReference type="Proteomes" id="UP000239939">
    <property type="component" value="Unassembled WGS sequence"/>
</dbReference>
<accession>A0A2S7F448</accession>
<evidence type="ECO:0000313" key="2">
    <source>
        <dbReference type="EMBL" id="PPV00168.1"/>
    </source>
</evidence>
<dbReference type="AlphaFoldDB" id="A0A2S7F448"/>
<feature type="region of interest" description="Disordered" evidence="1">
    <location>
        <begin position="1"/>
        <end position="38"/>
    </location>
</feature>
<evidence type="ECO:0000313" key="3">
    <source>
        <dbReference type="Proteomes" id="UP000239939"/>
    </source>
</evidence>
<feature type="compositionally biased region" description="Low complexity" evidence="1">
    <location>
        <begin position="1"/>
        <end position="11"/>
    </location>
</feature>
<keyword evidence="3" id="KW-1185">Reference proteome</keyword>
<protein>
    <submittedName>
        <fullName evidence="2">Uncharacterized protein</fullName>
    </submittedName>
</protein>
<dbReference type="EMBL" id="MDEJ01000005">
    <property type="protein sequence ID" value="PPV00168.1"/>
    <property type="molecule type" value="Genomic_DNA"/>
</dbReference>
<evidence type="ECO:0000256" key="1">
    <source>
        <dbReference type="SAM" id="MobiDB-lite"/>
    </source>
</evidence>
<reference evidence="3" key="1">
    <citation type="submission" date="2016-08" db="EMBL/GenBank/DDBJ databases">
        <authorList>
            <person name="Merda D."/>
            <person name="Briand M."/>
            <person name="Taghouti G."/>
            <person name="Carrere S."/>
            <person name="Gouzy J."/>
            <person name="Portier P."/>
            <person name="Jacques M.-A."/>
            <person name="Fischer-Le Saux M."/>
        </authorList>
    </citation>
    <scope>NUCLEOTIDE SEQUENCE [LARGE SCALE GENOMIC DNA]</scope>
    <source>
        <strain evidence="3">CFBP1817</strain>
    </source>
</reference>
<sequence length="97" mass="10245">MGRARGALAARGTRREPVPGGPVAASMPPHGPAIGEDTAPGSWLVVGWKPACCLDCVGELNLFKQRTSCSACIMHTDHPDWSLPTHRRGTLRGMDAA</sequence>